<sequence length="77" mass="9066">MEGLFRRSIADRTPVEMIYMSEKDIVTKRVVTVRQVNEDAITAFCHMRQAVRTFNRLNILSALPVKRRSWRQDDQIG</sequence>
<comment type="caution">
    <text evidence="1">The sequence shown here is derived from an EMBL/GenBank/DDBJ whole genome shotgun (WGS) entry which is preliminary data.</text>
</comment>
<dbReference type="AlphaFoldDB" id="A0A3M7TW86"/>
<dbReference type="RefSeq" id="WP_122897350.1">
    <property type="nucleotide sequence ID" value="NZ_RHIB01000001.1"/>
</dbReference>
<protein>
    <recommendedName>
        <fullName evidence="3">WYL domain-containing protein</fullName>
    </recommendedName>
</protein>
<reference evidence="1 2" key="1">
    <citation type="submission" date="2018-10" db="EMBL/GenBank/DDBJ databases">
        <title>Bacillus Keqinensis sp. nov., a moderately halophilic bacterium isolated from a saline-alkaline lake.</title>
        <authorList>
            <person name="Wang H."/>
        </authorList>
    </citation>
    <scope>NUCLEOTIDE SEQUENCE [LARGE SCALE GENOMIC DNA]</scope>
    <source>
        <strain evidence="1 2">KQ-3</strain>
    </source>
</reference>
<dbReference type="EMBL" id="RHIB01000001">
    <property type="protein sequence ID" value="RNA69838.1"/>
    <property type="molecule type" value="Genomic_DNA"/>
</dbReference>
<dbReference type="OrthoDB" id="2112405at2"/>
<proteinExistence type="predicted"/>
<keyword evidence="2" id="KW-1185">Reference proteome</keyword>
<organism evidence="1 2">
    <name type="scientific">Alteribacter keqinensis</name>
    <dbReference type="NCBI Taxonomy" id="2483800"/>
    <lineage>
        <taxon>Bacteria</taxon>
        <taxon>Bacillati</taxon>
        <taxon>Bacillota</taxon>
        <taxon>Bacilli</taxon>
        <taxon>Bacillales</taxon>
        <taxon>Bacillaceae</taxon>
        <taxon>Alteribacter</taxon>
    </lineage>
</organism>
<gene>
    <name evidence="1" type="ORF">EBO34_07860</name>
</gene>
<evidence type="ECO:0008006" key="3">
    <source>
        <dbReference type="Google" id="ProtNLM"/>
    </source>
</evidence>
<name>A0A3M7TW86_9BACI</name>
<evidence type="ECO:0000313" key="1">
    <source>
        <dbReference type="EMBL" id="RNA69838.1"/>
    </source>
</evidence>
<accession>A0A3M7TW86</accession>
<dbReference type="Proteomes" id="UP000278746">
    <property type="component" value="Unassembled WGS sequence"/>
</dbReference>
<evidence type="ECO:0000313" key="2">
    <source>
        <dbReference type="Proteomes" id="UP000278746"/>
    </source>
</evidence>